<accession>A0ABU6BJF6</accession>
<name>A0ABU6BJF6_9BACL</name>
<dbReference type="Proteomes" id="UP000029267">
    <property type="component" value="Unassembled WGS sequence"/>
</dbReference>
<evidence type="ECO:0000313" key="2">
    <source>
        <dbReference type="Proteomes" id="UP000029267"/>
    </source>
</evidence>
<organism evidence="1 2">
    <name type="scientific">Geobacillus icigianus</name>
    <dbReference type="NCBI Taxonomy" id="1430331"/>
    <lineage>
        <taxon>Bacteria</taxon>
        <taxon>Bacillati</taxon>
        <taxon>Bacillota</taxon>
        <taxon>Bacilli</taxon>
        <taxon>Bacillales</taxon>
        <taxon>Anoxybacillaceae</taxon>
        <taxon>Geobacillus</taxon>
    </lineage>
</organism>
<proteinExistence type="predicted"/>
<dbReference type="EMBL" id="JPYA02000004">
    <property type="protein sequence ID" value="MEB3752051.1"/>
    <property type="molecule type" value="Genomic_DNA"/>
</dbReference>
<dbReference type="RefSeq" id="WP_197055033.1">
    <property type="nucleotide sequence ID" value="NZ_JPYA02000004.1"/>
</dbReference>
<sequence length="54" mass="6105">MNQNLWDVLQELLEKDVIGTAELALAKERLSPQEFSALAAYLQDSSKKEGNLWV</sequence>
<reference evidence="1 2" key="1">
    <citation type="journal article" date="2014" name="Genome Announc.">
        <title>Draft Genome Sequence of Geobacillus icigianus Strain G1w1T Isolated from Hot Springs in the Valley of Geysers, Kamchatka (Russian Federation).</title>
        <authorList>
            <person name="Bryanskaya A.V."/>
            <person name="Rozanov A.S."/>
            <person name="Logacheva M.D."/>
            <person name="Kotenko A.V."/>
            <person name="Peltek S.E."/>
        </authorList>
    </citation>
    <scope>NUCLEOTIDE SEQUENCE [LARGE SCALE GENOMIC DNA]</scope>
    <source>
        <strain evidence="1 2">G1w1</strain>
    </source>
</reference>
<protein>
    <submittedName>
        <fullName evidence="1">Uncharacterized protein</fullName>
    </submittedName>
</protein>
<evidence type="ECO:0000313" key="1">
    <source>
        <dbReference type="EMBL" id="MEB3752051.1"/>
    </source>
</evidence>
<comment type="caution">
    <text evidence="1">The sequence shown here is derived from an EMBL/GenBank/DDBJ whole genome shotgun (WGS) entry which is preliminary data.</text>
</comment>
<gene>
    <name evidence="1" type="ORF">EP10_002923</name>
</gene>
<keyword evidence="2" id="KW-1185">Reference proteome</keyword>